<keyword evidence="2" id="KW-1185">Reference proteome</keyword>
<organism evidence="1 2">
    <name type="scientific">Aquimarina hainanensis</name>
    <dbReference type="NCBI Taxonomy" id="1578017"/>
    <lineage>
        <taxon>Bacteria</taxon>
        <taxon>Pseudomonadati</taxon>
        <taxon>Bacteroidota</taxon>
        <taxon>Flavobacteriia</taxon>
        <taxon>Flavobacteriales</taxon>
        <taxon>Flavobacteriaceae</taxon>
        <taxon>Aquimarina</taxon>
    </lineage>
</organism>
<protein>
    <recommendedName>
        <fullName evidence="3">Lipoprotein</fullName>
    </recommendedName>
</protein>
<gene>
    <name evidence="1" type="ORF">ACFSTE_04005</name>
</gene>
<evidence type="ECO:0000313" key="1">
    <source>
        <dbReference type="EMBL" id="MFD2589980.1"/>
    </source>
</evidence>
<sequence>MKQIASLLIGVFFVVSCGKNKEEQMLYNYQQENAKALNFNLDDLNFEIKKIEKVADITASDTIKELKKELAGIWTKKPKQSLIDTISFSYLKDVLNDAINKQDTLYKAYQESVMTAIRIGDVAYKYESKRKRDNALDEKLSYQKTLSKVNSLEKYHRQLSKKPDSVLSSKYVASYTQNNPMLGNAKQTFDKVFYTDSKQTRFIKSEPLNPETE</sequence>
<accession>A0ABW5N619</accession>
<dbReference type="Proteomes" id="UP001597459">
    <property type="component" value="Unassembled WGS sequence"/>
</dbReference>
<name>A0ABW5N619_9FLAO</name>
<evidence type="ECO:0008006" key="3">
    <source>
        <dbReference type="Google" id="ProtNLM"/>
    </source>
</evidence>
<evidence type="ECO:0000313" key="2">
    <source>
        <dbReference type="Proteomes" id="UP001597459"/>
    </source>
</evidence>
<dbReference type="PROSITE" id="PS51257">
    <property type="entry name" value="PROKAR_LIPOPROTEIN"/>
    <property type="match status" value="1"/>
</dbReference>
<comment type="caution">
    <text evidence="1">The sequence shown here is derived from an EMBL/GenBank/DDBJ whole genome shotgun (WGS) entry which is preliminary data.</text>
</comment>
<reference evidence="2" key="1">
    <citation type="journal article" date="2019" name="Int. J. Syst. Evol. Microbiol.">
        <title>The Global Catalogue of Microorganisms (GCM) 10K type strain sequencing project: providing services to taxonomists for standard genome sequencing and annotation.</title>
        <authorList>
            <consortium name="The Broad Institute Genomics Platform"/>
            <consortium name="The Broad Institute Genome Sequencing Center for Infectious Disease"/>
            <person name="Wu L."/>
            <person name="Ma J."/>
        </authorList>
    </citation>
    <scope>NUCLEOTIDE SEQUENCE [LARGE SCALE GENOMIC DNA]</scope>
    <source>
        <strain evidence="2">KCTC 42423</strain>
    </source>
</reference>
<proteinExistence type="predicted"/>
<dbReference type="RefSeq" id="WP_378256064.1">
    <property type="nucleotide sequence ID" value="NZ_JBHSJV010000001.1"/>
</dbReference>
<dbReference type="EMBL" id="JBHULX010000002">
    <property type="protein sequence ID" value="MFD2589980.1"/>
    <property type="molecule type" value="Genomic_DNA"/>
</dbReference>